<sequence>MAIIRKKILAVSGSLRSNSVNELLLSYLAERYKETLDIQLYNGLAELPHFNPDLDNENLPVSVRKLRAEIEAADGIIICTPEYVFSLPGVLKNALEWTVSTTIFSGKPAALIVASGQGEKAYEALILIMNTLGAKIGEHAKLLISGARSKISKIKTQGNISDALTAKELDTLMQSLLETITNEQPVINSI</sequence>
<dbReference type="InterPro" id="IPR005025">
    <property type="entry name" value="FMN_Rdtase-like_dom"/>
</dbReference>
<dbReference type="GO" id="GO:0010181">
    <property type="term" value="F:FMN binding"/>
    <property type="evidence" value="ECO:0007669"/>
    <property type="project" value="TreeGrafter"/>
</dbReference>
<dbReference type="Pfam" id="PF03358">
    <property type="entry name" value="FMN_red"/>
    <property type="match status" value="1"/>
</dbReference>
<evidence type="ECO:0000259" key="1">
    <source>
        <dbReference type="Pfam" id="PF03358"/>
    </source>
</evidence>
<dbReference type="AlphaFoldDB" id="A0A5M6DCT3"/>
<organism evidence="2 3">
    <name type="scientific">Adhaeribacter rhizoryzae</name>
    <dbReference type="NCBI Taxonomy" id="2607907"/>
    <lineage>
        <taxon>Bacteria</taxon>
        <taxon>Pseudomonadati</taxon>
        <taxon>Bacteroidota</taxon>
        <taxon>Cytophagia</taxon>
        <taxon>Cytophagales</taxon>
        <taxon>Hymenobacteraceae</taxon>
        <taxon>Adhaeribacter</taxon>
    </lineage>
</organism>
<dbReference type="RefSeq" id="WP_150089295.1">
    <property type="nucleotide sequence ID" value="NZ_VWSF01000011.1"/>
</dbReference>
<dbReference type="PANTHER" id="PTHR30543:SF21">
    <property type="entry name" value="NAD(P)H-DEPENDENT FMN REDUCTASE LOT6"/>
    <property type="match status" value="1"/>
</dbReference>
<accession>A0A5M6DCT3</accession>
<feature type="domain" description="NADPH-dependent FMN reductase-like" evidence="1">
    <location>
        <begin position="7"/>
        <end position="143"/>
    </location>
</feature>
<name>A0A5M6DCT3_9BACT</name>
<dbReference type="PANTHER" id="PTHR30543">
    <property type="entry name" value="CHROMATE REDUCTASE"/>
    <property type="match status" value="1"/>
</dbReference>
<dbReference type="Gene3D" id="3.40.50.360">
    <property type="match status" value="1"/>
</dbReference>
<dbReference type="InterPro" id="IPR029039">
    <property type="entry name" value="Flavoprotein-like_sf"/>
</dbReference>
<protein>
    <submittedName>
        <fullName evidence="2">NAD(P)H-dependent oxidoreductase</fullName>
    </submittedName>
</protein>
<dbReference type="InterPro" id="IPR050712">
    <property type="entry name" value="NAD(P)H-dep_reductase"/>
</dbReference>
<comment type="caution">
    <text evidence="2">The sequence shown here is derived from an EMBL/GenBank/DDBJ whole genome shotgun (WGS) entry which is preliminary data.</text>
</comment>
<dbReference type="Proteomes" id="UP000323426">
    <property type="component" value="Unassembled WGS sequence"/>
</dbReference>
<evidence type="ECO:0000313" key="3">
    <source>
        <dbReference type="Proteomes" id="UP000323426"/>
    </source>
</evidence>
<dbReference type="SUPFAM" id="SSF52218">
    <property type="entry name" value="Flavoproteins"/>
    <property type="match status" value="1"/>
</dbReference>
<reference evidence="2 3" key="1">
    <citation type="submission" date="2019-09" db="EMBL/GenBank/DDBJ databases">
        <title>Genome sequence and assembly of Adhaeribacter sp.</title>
        <authorList>
            <person name="Chhetri G."/>
        </authorList>
    </citation>
    <scope>NUCLEOTIDE SEQUENCE [LARGE SCALE GENOMIC DNA]</scope>
    <source>
        <strain evidence="2 3">DK36</strain>
    </source>
</reference>
<evidence type="ECO:0000313" key="2">
    <source>
        <dbReference type="EMBL" id="KAA5544200.1"/>
    </source>
</evidence>
<dbReference type="GO" id="GO:0005829">
    <property type="term" value="C:cytosol"/>
    <property type="evidence" value="ECO:0007669"/>
    <property type="project" value="TreeGrafter"/>
</dbReference>
<proteinExistence type="predicted"/>
<dbReference type="EMBL" id="VWSF01000011">
    <property type="protein sequence ID" value="KAA5544200.1"/>
    <property type="molecule type" value="Genomic_DNA"/>
</dbReference>
<dbReference type="GO" id="GO:0016491">
    <property type="term" value="F:oxidoreductase activity"/>
    <property type="evidence" value="ECO:0007669"/>
    <property type="project" value="InterPro"/>
</dbReference>
<keyword evidence="3" id="KW-1185">Reference proteome</keyword>
<gene>
    <name evidence="2" type="ORF">F0145_14930</name>
</gene>